<protein>
    <submittedName>
        <fullName evidence="4">NAD(P)H quinone oxidoreductase</fullName>
    </submittedName>
</protein>
<dbReference type="Proteomes" id="UP000515220">
    <property type="component" value="Chromosome"/>
</dbReference>
<dbReference type="GO" id="GO:0016651">
    <property type="term" value="F:oxidoreductase activity, acting on NAD(P)H"/>
    <property type="evidence" value="ECO:0007669"/>
    <property type="project" value="TreeGrafter"/>
</dbReference>
<dbReference type="SUPFAM" id="SSF50129">
    <property type="entry name" value="GroES-like"/>
    <property type="match status" value="1"/>
</dbReference>
<accession>A0A6S6PR77</accession>
<dbReference type="EMBL" id="AP023326">
    <property type="protein sequence ID" value="BCI67202.1"/>
    <property type="molecule type" value="Genomic_DNA"/>
</dbReference>
<reference evidence="4 5" key="1">
    <citation type="submission" date="2020-07" db="EMBL/GenBank/DDBJ databases">
        <title>Complete Genome Sequence of an acetic acid bacterium, Acetobacter aceti JCM20276.</title>
        <authorList>
            <person name="Hirose Y."/>
            <person name="Mihara H."/>
        </authorList>
    </citation>
    <scope>NUCLEOTIDE SEQUENCE [LARGE SCALE GENOMIC DNA]</scope>
    <source>
        <strain evidence="4 5">JCM20276</strain>
    </source>
</reference>
<dbReference type="RefSeq" id="WP_232091645.1">
    <property type="nucleotide sequence ID" value="NZ_AP023326.1"/>
</dbReference>
<dbReference type="Gene3D" id="3.40.50.720">
    <property type="entry name" value="NAD(P)-binding Rossmann-like Domain"/>
    <property type="match status" value="1"/>
</dbReference>
<dbReference type="InterPro" id="IPR002364">
    <property type="entry name" value="Quin_OxRdtase/zeta-crystal_CS"/>
</dbReference>
<name>A0A6S6PR77_ACEAC</name>
<evidence type="ECO:0000313" key="5">
    <source>
        <dbReference type="Proteomes" id="UP000515220"/>
    </source>
</evidence>
<dbReference type="InterPro" id="IPR011032">
    <property type="entry name" value="GroES-like_sf"/>
</dbReference>
<dbReference type="NCBIfam" id="TIGR02824">
    <property type="entry name" value="quinone_pig3"/>
    <property type="match status" value="1"/>
</dbReference>
<dbReference type="GO" id="GO:0070402">
    <property type="term" value="F:NADPH binding"/>
    <property type="evidence" value="ECO:0007669"/>
    <property type="project" value="TreeGrafter"/>
</dbReference>
<dbReference type="SUPFAM" id="SSF51735">
    <property type="entry name" value="NAD(P)-binding Rossmann-fold domains"/>
    <property type="match status" value="1"/>
</dbReference>
<organism evidence="4 5">
    <name type="scientific">Acetobacter aceti</name>
    <dbReference type="NCBI Taxonomy" id="435"/>
    <lineage>
        <taxon>Bacteria</taxon>
        <taxon>Pseudomonadati</taxon>
        <taxon>Pseudomonadota</taxon>
        <taxon>Alphaproteobacteria</taxon>
        <taxon>Acetobacterales</taxon>
        <taxon>Acetobacteraceae</taxon>
        <taxon>Acetobacter</taxon>
        <taxon>Acetobacter subgen. Acetobacter</taxon>
    </lineage>
</organism>
<dbReference type="Pfam" id="PF00107">
    <property type="entry name" value="ADH_zinc_N"/>
    <property type="match status" value="1"/>
</dbReference>
<evidence type="ECO:0000256" key="1">
    <source>
        <dbReference type="ARBA" id="ARBA00022857"/>
    </source>
</evidence>
<gene>
    <name evidence="4" type="ORF">AAJCM20276_18260</name>
</gene>
<sequence>MAITIPDEMNAIVLDDPGGPDVLHLGKVPTPTPKPGEILVRVEACGVNRPDIMQRKGLYPPPPGASPLLGLEIAGTVVAHGSPVAGTEFPAIGSKVCALTNGGGYADYCAVPASQSLPWPEHYDAVKAAAIPETFFTVWSNLFTTADLKKGETVLIHGGAGGIGTAAIQIAKAMGAIPLTTVSDPEKGELCEKLGATVINYKTDDFVEKTLEYTDGKGVDVILDIIGGPYFSRNLKSLAMDGRLVIIAFQGGAKAEDVSLTRLMTKRLHVTGTALRPRSTEYKAAVAQALKSHIWPLLNTGVLEPIIHTTFPLAEAAEAHRLMESSSHSGKIILTHPDQN</sequence>
<dbReference type="CDD" id="cd05276">
    <property type="entry name" value="p53_inducible_oxidoreductase"/>
    <property type="match status" value="1"/>
</dbReference>
<dbReference type="Gene3D" id="3.90.180.10">
    <property type="entry name" value="Medium-chain alcohol dehydrogenases, catalytic domain"/>
    <property type="match status" value="1"/>
</dbReference>
<feature type="domain" description="Enoyl reductase (ER)" evidence="3">
    <location>
        <begin position="18"/>
        <end position="334"/>
    </location>
</feature>
<dbReference type="AlphaFoldDB" id="A0A6S6PR77"/>
<dbReference type="PANTHER" id="PTHR48106">
    <property type="entry name" value="QUINONE OXIDOREDUCTASE PIG3-RELATED"/>
    <property type="match status" value="1"/>
</dbReference>
<dbReference type="PROSITE" id="PS01162">
    <property type="entry name" value="QOR_ZETA_CRYSTAL"/>
    <property type="match status" value="1"/>
</dbReference>
<dbReference type="InterPro" id="IPR013154">
    <property type="entry name" value="ADH-like_N"/>
</dbReference>
<dbReference type="InterPro" id="IPR013149">
    <property type="entry name" value="ADH-like_C"/>
</dbReference>
<dbReference type="InterPro" id="IPR036291">
    <property type="entry name" value="NAD(P)-bd_dom_sf"/>
</dbReference>
<evidence type="ECO:0000256" key="2">
    <source>
        <dbReference type="ARBA" id="ARBA00023002"/>
    </source>
</evidence>
<dbReference type="PANTHER" id="PTHR48106:SF8">
    <property type="entry name" value="OS02G0805600 PROTEIN"/>
    <property type="match status" value="1"/>
</dbReference>
<evidence type="ECO:0000259" key="3">
    <source>
        <dbReference type="SMART" id="SM00829"/>
    </source>
</evidence>
<dbReference type="SMART" id="SM00829">
    <property type="entry name" value="PKS_ER"/>
    <property type="match status" value="1"/>
</dbReference>
<proteinExistence type="predicted"/>
<dbReference type="GO" id="GO:0008270">
    <property type="term" value="F:zinc ion binding"/>
    <property type="evidence" value="ECO:0007669"/>
    <property type="project" value="InterPro"/>
</dbReference>
<dbReference type="InterPro" id="IPR014189">
    <property type="entry name" value="Quinone_OxRdtase_PIG3"/>
</dbReference>
<keyword evidence="2" id="KW-0560">Oxidoreductase</keyword>
<evidence type="ECO:0000313" key="4">
    <source>
        <dbReference type="EMBL" id="BCI67202.1"/>
    </source>
</evidence>
<keyword evidence="1" id="KW-0521">NADP</keyword>
<dbReference type="InterPro" id="IPR020843">
    <property type="entry name" value="ER"/>
</dbReference>
<dbReference type="Pfam" id="PF08240">
    <property type="entry name" value="ADH_N"/>
    <property type="match status" value="1"/>
</dbReference>